<dbReference type="Gene3D" id="2.60.120.590">
    <property type="entry name" value="Alpha-ketoglutarate-dependent dioxygenase AlkB-like"/>
    <property type="match status" value="1"/>
</dbReference>
<gene>
    <name evidence="3" type="ORF">V865_001544</name>
</gene>
<dbReference type="Proteomes" id="UP001358614">
    <property type="component" value="Chromosome 1"/>
</dbReference>
<reference evidence="3 4" key="1">
    <citation type="submission" date="2024-01" db="EMBL/GenBank/DDBJ databases">
        <title>Comparative genomics of Cryptococcus and Kwoniella reveals pathogenesis evolution and contrasting modes of karyotype evolution via chromosome fusion or intercentromeric recombination.</title>
        <authorList>
            <person name="Coelho M.A."/>
            <person name="David-Palma M."/>
            <person name="Shea T."/>
            <person name="Bowers K."/>
            <person name="McGinley-Smith S."/>
            <person name="Mohammad A.W."/>
            <person name="Gnirke A."/>
            <person name="Yurkov A.M."/>
            <person name="Nowrousian M."/>
            <person name="Sun S."/>
            <person name="Cuomo C.A."/>
            <person name="Heitman J."/>
        </authorList>
    </citation>
    <scope>NUCLEOTIDE SEQUENCE [LARGE SCALE GENOMIC DNA]</scope>
    <source>
        <strain evidence="3 4">PYCC6329</strain>
    </source>
</reference>
<dbReference type="GeneID" id="91100348"/>
<proteinExistence type="predicted"/>
<feature type="compositionally biased region" description="Basic and acidic residues" evidence="1">
    <location>
        <begin position="21"/>
        <end position="33"/>
    </location>
</feature>
<keyword evidence="4" id="KW-1185">Reference proteome</keyword>
<dbReference type="PANTHER" id="PTHR12463:SF1">
    <property type="entry name" value="2-OXOGLUTARATE AND FE-DEPENDENT OXYGENASE FAMILY PROTEIN"/>
    <property type="match status" value="1"/>
</dbReference>
<accession>A0AAX4KAJ4</accession>
<dbReference type="InterPro" id="IPR005123">
    <property type="entry name" value="Oxoglu/Fe-dep_dioxygenase_dom"/>
</dbReference>
<dbReference type="PROSITE" id="PS51471">
    <property type="entry name" value="FE2OG_OXY"/>
    <property type="match status" value="1"/>
</dbReference>
<dbReference type="GO" id="GO:0016491">
    <property type="term" value="F:oxidoreductase activity"/>
    <property type="evidence" value="ECO:0007669"/>
    <property type="project" value="TreeGrafter"/>
</dbReference>
<organism evidence="3 4">
    <name type="scientific">Kwoniella europaea PYCC6329</name>
    <dbReference type="NCBI Taxonomy" id="1423913"/>
    <lineage>
        <taxon>Eukaryota</taxon>
        <taxon>Fungi</taxon>
        <taxon>Dikarya</taxon>
        <taxon>Basidiomycota</taxon>
        <taxon>Agaricomycotina</taxon>
        <taxon>Tremellomycetes</taxon>
        <taxon>Tremellales</taxon>
        <taxon>Cryptococcaceae</taxon>
        <taxon>Kwoniella</taxon>
    </lineage>
</organism>
<dbReference type="GO" id="GO:0032451">
    <property type="term" value="F:demethylase activity"/>
    <property type="evidence" value="ECO:0007669"/>
    <property type="project" value="TreeGrafter"/>
</dbReference>
<feature type="region of interest" description="Disordered" evidence="1">
    <location>
        <begin position="21"/>
        <end position="46"/>
    </location>
</feature>
<dbReference type="SUPFAM" id="SSF51197">
    <property type="entry name" value="Clavaminate synthase-like"/>
    <property type="match status" value="1"/>
</dbReference>
<dbReference type="RefSeq" id="XP_066081459.1">
    <property type="nucleotide sequence ID" value="XM_066225362.1"/>
</dbReference>
<dbReference type="InterPro" id="IPR027450">
    <property type="entry name" value="AlkB-like"/>
</dbReference>
<evidence type="ECO:0000259" key="2">
    <source>
        <dbReference type="PROSITE" id="PS51471"/>
    </source>
</evidence>
<dbReference type="AlphaFoldDB" id="A0AAX4KAJ4"/>
<sequence>MGNGNIEDIIWVSNPWDHTRELKHIPSDPKAEPGRSTSSSDTGHDQEILDYNNGLILINDFLSPEDYQVLLNKIKDEFRTMEESKSKSLPTDETELERPISQSKPKPKAKLRRLAIHYGPKYDYSTNHASPNPTPVPNYIQDLIEMIKPYLNGLEINQATLQYYPPGSGIPPHIDTHSCFEKEILSFSLGARVNMGFQKGDEATAMKMFAPRRCVGGSISTATPGTLPSEISINGNQPPTPTLTPKPLAQSTYHEIPLQPNSLCIMSNEIRYAWTHGIRSRATDDNVKREDRYSITFRKVDFEGVCRCDYGVWCDSQQDKNKE</sequence>
<protein>
    <recommendedName>
        <fullName evidence="2">Fe2OG dioxygenase domain-containing protein</fullName>
    </recommendedName>
</protein>
<dbReference type="GO" id="GO:0070988">
    <property type="term" value="P:demethylation"/>
    <property type="evidence" value="ECO:0007669"/>
    <property type="project" value="InterPro"/>
</dbReference>
<dbReference type="InterPro" id="IPR032857">
    <property type="entry name" value="ALKBH4"/>
</dbReference>
<evidence type="ECO:0000313" key="3">
    <source>
        <dbReference type="EMBL" id="WWD03492.1"/>
    </source>
</evidence>
<dbReference type="PANTHER" id="PTHR12463">
    <property type="entry name" value="OXYGENASE-RELATED"/>
    <property type="match status" value="1"/>
</dbReference>
<dbReference type="EMBL" id="CP144089">
    <property type="protein sequence ID" value="WWD03492.1"/>
    <property type="molecule type" value="Genomic_DNA"/>
</dbReference>
<evidence type="ECO:0000313" key="4">
    <source>
        <dbReference type="Proteomes" id="UP001358614"/>
    </source>
</evidence>
<dbReference type="Pfam" id="PF13532">
    <property type="entry name" value="2OG-FeII_Oxy_2"/>
    <property type="match status" value="1"/>
</dbReference>
<feature type="domain" description="Fe2OG dioxygenase" evidence="2">
    <location>
        <begin position="155"/>
        <end position="301"/>
    </location>
</feature>
<name>A0AAX4KAJ4_9TREE</name>
<dbReference type="InterPro" id="IPR037151">
    <property type="entry name" value="AlkB-like_sf"/>
</dbReference>
<dbReference type="KEGG" id="ker:91100348"/>
<feature type="region of interest" description="Disordered" evidence="1">
    <location>
        <begin position="81"/>
        <end position="109"/>
    </location>
</feature>
<evidence type="ECO:0000256" key="1">
    <source>
        <dbReference type="SAM" id="MobiDB-lite"/>
    </source>
</evidence>